<feature type="domain" description="PDZ" evidence="1">
    <location>
        <begin position="372"/>
        <end position="424"/>
    </location>
</feature>
<dbReference type="InterPro" id="IPR036034">
    <property type="entry name" value="PDZ_sf"/>
</dbReference>
<reference evidence="2" key="1">
    <citation type="journal article" date="2020" name="J Insects Food Feed">
        <title>The yellow mealworm (Tenebrio molitor) genome: a resource for the emerging insects as food and feed industry.</title>
        <authorList>
            <person name="Eriksson T."/>
            <person name="Andere A."/>
            <person name="Kelstrup H."/>
            <person name="Emery V."/>
            <person name="Picard C."/>
        </authorList>
    </citation>
    <scope>NUCLEOTIDE SEQUENCE</scope>
    <source>
        <strain evidence="2">Stoneville</strain>
        <tissue evidence="2">Whole head</tissue>
    </source>
</reference>
<accession>A0A8J6H6G5</accession>
<keyword evidence="3" id="KW-1185">Reference proteome</keyword>
<dbReference type="Gene3D" id="2.30.42.10">
    <property type="match status" value="1"/>
</dbReference>
<dbReference type="Pfam" id="PF00595">
    <property type="entry name" value="PDZ"/>
    <property type="match status" value="1"/>
</dbReference>
<organism evidence="2 3">
    <name type="scientific">Tenebrio molitor</name>
    <name type="common">Yellow mealworm beetle</name>
    <dbReference type="NCBI Taxonomy" id="7067"/>
    <lineage>
        <taxon>Eukaryota</taxon>
        <taxon>Metazoa</taxon>
        <taxon>Ecdysozoa</taxon>
        <taxon>Arthropoda</taxon>
        <taxon>Hexapoda</taxon>
        <taxon>Insecta</taxon>
        <taxon>Pterygota</taxon>
        <taxon>Neoptera</taxon>
        <taxon>Endopterygota</taxon>
        <taxon>Coleoptera</taxon>
        <taxon>Polyphaga</taxon>
        <taxon>Cucujiformia</taxon>
        <taxon>Tenebrionidae</taxon>
        <taxon>Tenebrio</taxon>
    </lineage>
</organism>
<dbReference type="InterPro" id="IPR001478">
    <property type="entry name" value="PDZ"/>
</dbReference>
<proteinExistence type="predicted"/>
<evidence type="ECO:0000313" key="2">
    <source>
        <dbReference type="EMBL" id="KAH0808984.1"/>
    </source>
</evidence>
<name>A0A8J6H6G5_TENMO</name>
<evidence type="ECO:0000259" key="1">
    <source>
        <dbReference type="PROSITE" id="PS50106"/>
    </source>
</evidence>
<gene>
    <name evidence="2" type="ORF">GEV33_013807</name>
</gene>
<evidence type="ECO:0000313" key="3">
    <source>
        <dbReference type="Proteomes" id="UP000719412"/>
    </source>
</evidence>
<comment type="caution">
    <text evidence="2">The sequence shown here is derived from an EMBL/GenBank/DDBJ whole genome shotgun (WGS) entry which is preliminary data.</text>
</comment>
<dbReference type="SUPFAM" id="SSF50156">
    <property type="entry name" value="PDZ domain-like"/>
    <property type="match status" value="1"/>
</dbReference>
<reference evidence="2" key="2">
    <citation type="submission" date="2021-08" db="EMBL/GenBank/DDBJ databases">
        <authorList>
            <person name="Eriksson T."/>
        </authorList>
    </citation>
    <scope>NUCLEOTIDE SEQUENCE</scope>
    <source>
        <strain evidence="2">Stoneville</strain>
        <tissue evidence="2">Whole head</tissue>
    </source>
</reference>
<dbReference type="EMBL" id="JABDTM020028414">
    <property type="protein sequence ID" value="KAH0808984.1"/>
    <property type="molecule type" value="Genomic_DNA"/>
</dbReference>
<dbReference type="PROSITE" id="PS50106">
    <property type="entry name" value="PDZ"/>
    <property type="match status" value="1"/>
</dbReference>
<protein>
    <recommendedName>
        <fullName evidence="1">PDZ domain-containing protein</fullName>
    </recommendedName>
</protein>
<dbReference type="AlphaFoldDB" id="A0A8J6H6G5"/>
<sequence length="596" mass="67108">MRELKQGADNEIFSANVAILQGFGITIIPIDVSDRQKRDVIVKEDIENFDNEVVDAVTIFFLDRRRPDPLIMFSSPEEQQRFVVSLRHYMESIQNRMLMEKLTRMLDSNKRRRIIGGEFPEELFGDGFLLFHRLSAMACKSDRREGDIVRSDLKSPPSTSGNAEMKLLARRDLEQETLKRFYCGRGNVIFKRTSKETCMLKRRNKGCGPNVQHGPASFPRVTLFVLCAISTRYFIRAPNSFRIQPVQLNTNKEKLFGRFTNFNLFLMPSRSKFRDGIRSTVICRFLMCAPNFYSVEICRRSLRSECEGDSASDMIIKPPQSGYKFDTERSPQKRFHHTPPVMQPNTRPCSNACSFPDKVKKKYASLGHTILMVQLERSSQGLGLSLAGHKDRNCMAVFVCGLNPNGSAYKTGGIQIGDEILEVSECGREAPSAVPPCSAAAAAVERIVSVATARTSCGVCGGAPWSIRFDEDRRAHEFSPSVLRPKVNGVVLHGRCHLNASAIIKGLSGPIFKVIILSRIYSLCEVRIGSPRFAVILRAAEPPRHWHVCGLYRFFLDYFAITEPKFDLVLVLMHKCTTFINIINLAASQTPSQSCP</sequence>
<dbReference type="Proteomes" id="UP000719412">
    <property type="component" value="Unassembled WGS sequence"/>
</dbReference>